<dbReference type="PANTHER" id="PTHR30258">
    <property type="entry name" value="TYPE II SECRETION SYSTEM PROTEIN GSPE-RELATED"/>
    <property type="match status" value="1"/>
</dbReference>
<dbReference type="EMBL" id="CP011280">
    <property type="protein sequence ID" value="AKC95396.1"/>
    <property type="molecule type" value="Genomic_DNA"/>
</dbReference>
<dbReference type="HOGENOM" id="CLU_013446_2_2_0"/>
<keyword evidence="3" id="KW-0067">ATP-binding</keyword>
<dbReference type="KEGG" id="sns:VC03_02385"/>
<gene>
    <name evidence="5" type="ORF">VC03_02385</name>
</gene>
<feature type="domain" description="Bacterial type II secretion system protein E" evidence="4">
    <location>
        <begin position="24"/>
        <end position="287"/>
    </location>
</feature>
<dbReference type="Proteomes" id="UP000033103">
    <property type="component" value="Chromosome"/>
</dbReference>
<organism evidence="5 6">
    <name type="scientific">Sneathia vaginalis</name>
    <dbReference type="NCBI Taxonomy" id="187101"/>
    <lineage>
        <taxon>Bacteria</taxon>
        <taxon>Fusobacteriati</taxon>
        <taxon>Fusobacteriota</taxon>
        <taxon>Fusobacteriia</taxon>
        <taxon>Fusobacteriales</taxon>
        <taxon>Leptotrichiaceae</taxon>
        <taxon>Sneathia</taxon>
    </lineage>
</organism>
<dbReference type="RefSeq" id="WP_046328502.1">
    <property type="nucleotide sequence ID" value="NZ_CP011280.1"/>
</dbReference>
<dbReference type="GO" id="GO:0005524">
    <property type="term" value="F:ATP binding"/>
    <property type="evidence" value="ECO:0007669"/>
    <property type="project" value="UniProtKB-KW"/>
</dbReference>
<evidence type="ECO:0000256" key="3">
    <source>
        <dbReference type="ARBA" id="ARBA00022840"/>
    </source>
</evidence>
<dbReference type="InterPro" id="IPR001482">
    <property type="entry name" value="T2SS/T4SS_dom"/>
</dbReference>
<accession>A0A0E3ZC37</accession>
<reference evidence="5 6" key="1">
    <citation type="journal article" date="2012" name="BMC Genomics">
        <title>Genomic sequence analysis and characterization of Sneathia amnii sp. nov.</title>
        <authorList>
            <consortium name="Vaginal Microbiome Consortium (additional members)"/>
            <person name="Harwich M.D.Jr."/>
            <person name="Serrano M.G."/>
            <person name="Fettweis J.M."/>
            <person name="Alves J.M."/>
            <person name="Reimers M.A."/>
            <person name="Buck G.A."/>
            <person name="Jefferson K.K."/>
        </authorList>
    </citation>
    <scope>NUCLEOTIDE SEQUENCE [LARGE SCALE GENOMIC DNA]</scope>
    <source>
        <strain evidence="5 6">SN35</strain>
    </source>
</reference>
<dbReference type="Pfam" id="PF00437">
    <property type="entry name" value="T2SSE"/>
    <property type="match status" value="1"/>
</dbReference>
<protein>
    <recommendedName>
        <fullName evidence="4">Bacterial type II secretion system protein E domain-containing protein</fullName>
    </recommendedName>
</protein>
<keyword evidence="6" id="KW-1185">Reference proteome</keyword>
<sequence>MGNTTTKDIASSNVFITHNIILEANDIIRRGIALKASDIHIQDYYGKCLIEYRVNGVIKLDNTLNNASELISRIKIMAKMNVAEKRLPQDGNITFENHDLRVCVMPSITGENVVIRILNSTLSDISLKTLGFNENNISKIKKALSKSHGLILVTGPTGSGKSTTLLSFTHLLNTGNKKIITIEDPVENKVNGIIQVQVNEEIGLSFPCILRSSLRSDPDIIIISEIRDELTAKIAIRAALTGHLVLATLHTNDCITSFARLIDMSIPKYLLLDSVVMIVSQRLLCSNDNKLIKDRIMINEVLYMQEKEKDIFSRYTLNSDILHELKKLDFKTMMEDCNEKGYNL</sequence>
<evidence type="ECO:0000256" key="1">
    <source>
        <dbReference type="ARBA" id="ARBA00006611"/>
    </source>
</evidence>
<name>A0A0E3ZC37_9FUSO</name>
<dbReference type="AlphaFoldDB" id="A0A0E3ZC37"/>
<evidence type="ECO:0000259" key="4">
    <source>
        <dbReference type="Pfam" id="PF00437"/>
    </source>
</evidence>
<evidence type="ECO:0000256" key="2">
    <source>
        <dbReference type="ARBA" id="ARBA00022741"/>
    </source>
</evidence>
<dbReference type="PATRIC" id="fig|1069640.6.peg.457"/>
<evidence type="ECO:0000313" key="6">
    <source>
        <dbReference type="Proteomes" id="UP000033103"/>
    </source>
</evidence>
<dbReference type="InterPro" id="IPR027417">
    <property type="entry name" value="P-loop_NTPase"/>
</dbReference>
<dbReference type="PANTHER" id="PTHR30258:SF1">
    <property type="entry name" value="PROTEIN TRANSPORT PROTEIN HOFB HOMOLOG"/>
    <property type="match status" value="1"/>
</dbReference>
<dbReference type="GO" id="GO:0005886">
    <property type="term" value="C:plasma membrane"/>
    <property type="evidence" value="ECO:0007669"/>
    <property type="project" value="TreeGrafter"/>
</dbReference>
<dbReference type="Gene3D" id="3.40.50.300">
    <property type="entry name" value="P-loop containing nucleotide triphosphate hydrolases"/>
    <property type="match status" value="1"/>
</dbReference>
<keyword evidence="2" id="KW-0547">Nucleotide-binding</keyword>
<dbReference type="CDD" id="cd01129">
    <property type="entry name" value="PulE-GspE-like"/>
    <property type="match status" value="1"/>
</dbReference>
<evidence type="ECO:0000313" key="5">
    <source>
        <dbReference type="EMBL" id="AKC95396.1"/>
    </source>
</evidence>
<dbReference type="GO" id="GO:0016887">
    <property type="term" value="F:ATP hydrolysis activity"/>
    <property type="evidence" value="ECO:0007669"/>
    <property type="project" value="TreeGrafter"/>
</dbReference>
<dbReference type="SUPFAM" id="SSF52540">
    <property type="entry name" value="P-loop containing nucleoside triphosphate hydrolases"/>
    <property type="match status" value="1"/>
</dbReference>
<dbReference type="Gene3D" id="3.30.450.90">
    <property type="match status" value="1"/>
</dbReference>
<dbReference type="OrthoDB" id="9808272at2"/>
<proteinExistence type="inferred from homology"/>
<comment type="similarity">
    <text evidence="1">Belongs to the GSP E family.</text>
</comment>
<dbReference type="STRING" id="187101.VC03_02385"/>